<dbReference type="Pfam" id="PF04389">
    <property type="entry name" value="Peptidase_M28"/>
    <property type="match status" value="1"/>
</dbReference>
<dbReference type="OrthoDB" id="9762302at2"/>
<dbReference type="GO" id="GO:0008235">
    <property type="term" value="F:metalloexopeptidase activity"/>
    <property type="evidence" value="ECO:0007669"/>
    <property type="project" value="InterPro"/>
</dbReference>
<proteinExistence type="predicted"/>
<feature type="transmembrane region" description="Helical" evidence="1">
    <location>
        <begin position="487"/>
        <end position="506"/>
    </location>
</feature>
<gene>
    <name evidence="4" type="ORF">D3H35_20575</name>
</gene>
<dbReference type="InterPro" id="IPR007484">
    <property type="entry name" value="Peptidase_M28"/>
</dbReference>
<feature type="chain" id="PRO_5017199310" description="Peptidase M28 domain-containing protein" evidence="2">
    <location>
        <begin position="34"/>
        <end position="559"/>
    </location>
</feature>
<keyword evidence="1" id="KW-0472">Membrane</keyword>
<dbReference type="RefSeq" id="WP_119151026.1">
    <property type="nucleotide sequence ID" value="NZ_JBHSOV010000027.1"/>
</dbReference>
<reference evidence="4 5" key="1">
    <citation type="submission" date="2018-09" db="EMBL/GenBank/DDBJ databases">
        <title>Cohnella cavernae sp. nov., isolated from a karst cave.</title>
        <authorList>
            <person name="Zhu H."/>
        </authorList>
    </citation>
    <scope>NUCLEOTIDE SEQUENCE [LARGE SCALE GENOMIC DNA]</scope>
    <source>
        <strain evidence="4 5">K2E09-144</strain>
    </source>
</reference>
<feature type="domain" description="Peptidase M28" evidence="3">
    <location>
        <begin position="108"/>
        <end position="295"/>
    </location>
</feature>
<feature type="signal peptide" evidence="2">
    <location>
        <begin position="1"/>
        <end position="33"/>
    </location>
</feature>
<dbReference type="SUPFAM" id="SSF53187">
    <property type="entry name" value="Zn-dependent exopeptidases"/>
    <property type="match status" value="1"/>
</dbReference>
<evidence type="ECO:0000256" key="2">
    <source>
        <dbReference type="SAM" id="SignalP"/>
    </source>
</evidence>
<evidence type="ECO:0000313" key="5">
    <source>
        <dbReference type="Proteomes" id="UP000266340"/>
    </source>
</evidence>
<dbReference type="GO" id="GO:0006508">
    <property type="term" value="P:proteolysis"/>
    <property type="evidence" value="ECO:0007669"/>
    <property type="project" value="InterPro"/>
</dbReference>
<name>A0A398CNY6_9BACL</name>
<feature type="transmembrane region" description="Helical" evidence="1">
    <location>
        <begin position="394"/>
        <end position="416"/>
    </location>
</feature>
<keyword evidence="5" id="KW-1185">Reference proteome</keyword>
<dbReference type="EMBL" id="QXJM01000039">
    <property type="protein sequence ID" value="RIE02999.1"/>
    <property type="molecule type" value="Genomic_DNA"/>
</dbReference>
<feature type="transmembrane region" description="Helical" evidence="1">
    <location>
        <begin position="364"/>
        <end position="388"/>
    </location>
</feature>
<sequence>MNFMEKKTKFRGTAILAYAASILAVMIAVTASAPSVKVARKDAPAAEFSAERVYEHLQMFAQQPRHPGTAYHEQAKTYILDTIRGMDVPVEVESSVVTHEKKELPIHNIVAKLEGTEAGKEIVLMAHYDSVEEGPGVNDDAVNVGVLLETMRLLKQEKPLKNPVTFLLTDGEETGLYGAKAYVKKHSTDRIAVVVNLEARGYKGPIVLFETIGPNGRAIQLFDEHVDHPYAFSFLADLYRILPHDTDMTVFKQSGGVIGLNLAYMEGAQVYHTAKDDLQHVHLPTVQNSGLHAAALAKALGSSDLSALGNEGNRVYFNLFGHVLVQYPVSWNYAFGAIAFLLGALVMAIGIKKKTVQPRKSVRWALFVACCAVLLLTFGTIYSIGIAVYEFNGLSAALLMYTAVAALLSAAVVWILKKFKVFYRMRKLVHGLTYLDISVGALLVMAVLTAWTTIALPGSQYLTALPLALCSLNLLGYFLFRRWLTASFSFSLSIGAAFTLLLFPAIQLLTIGFGIAGIHYLLIALLLYVPLVWPPFLNENFDVSSNAEHGYPEMRITNQ</sequence>
<dbReference type="Gene3D" id="3.40.630.10">
    <property type="entry name" value="Zn peptidases"/>
    <property type="match status" value="1"/>
</dbReference>
<feature type="transmembrane region" description="Helical" evidence="1">
    <location>
        <begin position="460"/>
        <end position="480"/>
    </location>
</feature>
<accession>A0A398CNY6</accession>
<dbReference type="Proteomes" id="UP000266340">
    <property type="component" value="Unassembled WGS sequence"/>
</dbReference>
<evidence type="ECO:0000313" key="4">
    <source>
        <dbReference type="EMBL" id="RIE02999.1"/>
    </source>
</evidence>
<protein>
    <recommendedName>
        <fullName evidence="3">Peptidase M28 domain-containing protein</fullName>
    </recommendedName>
</protein>
<dbReference type="InterPro" id="IPR045175">
    <property type="entry name" value="M28_fam"/>
</dbReference>
<dbReference type="AlphaFoldDB" id="A0A398CNY6"/>
<feature type="transmembrane region" description="Helical" evidence="1">
    <location>
        <begin position="512"/>
        <end position="533"/>
    </location>
</feature>
<evidence type="ECO:0000259" key="3">
    <source>
        <dbReference type="Pfam" id="PF04389"/>
    </source>
</evidence>
<organism evidence="4 5">
    <name type="scientific">Cohnella faecalis</name>
    <dbReference type="NCBI Taxonomy" id="2315694"/>
    <lineage>
        <taxon>Bacteria</taxon>
        <taxon>Bacillati</taxon>
        <taxon>Bacillota</taxon>
        <taxon>Bacilli</taxon>
        <taxon>Bacillales</taxon>
        <taxon>Paenibacillaceae</taxon>
        <taxon>Cohnella</taxon>
    </lineage>
</organism>
<keyword evidence="1" id="KW-1133">Transmembrane helix</keyword>
<feature type="transmembrane region" description="Helical" evidence="1">
    <location>
        <begin position="331"/>
        <end position="352"/>
    </location>
</feature>
<comment type="caution">
    <text evidence="4">The sequence shown here is derived from an EMBL/GenBank/DDBJ whole genome shotgun (WGS) entry which is preliminary data.</text>
</comment>
<keyword evidence="2" id="KW-0732">Signal</keyword>
<keyword evidence="1" id="KW-0812">Transmembrane</keyword>
<dbReference type="PANTHER" id="PTHR12147:SF26">
    <property type="entry name" value="PEPTIDASE M28 DOMAIN-CONTAINING PROTEIN"/>
    <property type="match status" value="1"/>
</dbReference>
<feature type="transmembrane region" description="Helical" evidence="1">
    <location>
        <begin position="428"/>
        <end position="454"/>
    </location>
</feature>
<dbReference type="PANTHER" id="PTHR12147">
    <property type="entry name" value="METALLOPEPTIDASE M28 FAMILY MEMBER"/>
    <property type="match status" value="1"/>
</dbReference>
<evidence type="ECO:0000256" key="1">
    <source>
        <dbReference type="SAM" id="Phobius"/>
    </source>
</evidence>